<proteinExistence type="predicted"/>
<dbReference type="Proteomes" id="UP000242502">
    <property type="component" value="Unassembled WGS sequence"/>
</dbReference>
<evidence type="ECO:0000313" key="1">
    <source>
        <dbReference type="EMBL" id="ODS23492.1"/>
    </source>
</evidence>
<gene>
    <name evidence="1" type="ORF">AB835_08645</name>
</gene>
<dbReference type="Gene3D" id="3.90.550.10">
    <property type="entry name" value="Spore Coat Polysaccharide Biosynthesis Protein SpsA, Chain A"/>
    <property type="match status" value="1"/>
</dbReference>
<sequence length="227" mass="25376">MYKKLKILGVVPARGGSKGVPHKNIRSMAGEPLIGHTLRNAKRVDLFDRLIVSTDDDEISHVASSYDTDVIIRPPELAADTASTEVALLHVLETLEQKELELFDIIVVLEPTSPLRSIATIVGAIQYCIDNAYDSVLAVKPTKENIGHIKNGIFRPIVADAPRRRQDRNPLYIESSTIYVCQVSYLQRTGTLVTDNWGAFVVPEEEAMDINTEDDFMRVETVFNRNK</sequence>
<dbReference type="Pfam" id="PF02348">
    <property type="entry name" value="CTP_transf_3"/>
    <property type="match status" value="1"/>
</dbReference>
<dbReference type="AlphaFoldDB" id="A0A1D2QPJ8"/>
<comment type="caution">
    <text evidence="1">The sequence shown here is derived from an EMBL/GenBank/DDBJ whole genome shotgun (WGS) entry which is preliminary data.</text>
</comment>
<organism evidence="1 2">
    <name type="scientific">Candidatus Endobugula sertula</name>
    <name type="common">Bugula neritina bacterial symbiont</name>
    <dbReference type="NCBI Taxonomy" id="62101"/>
    <lineage>
        <taxon>Bacteria</taxon>
        <taxon>Pseudomonadati</taxon>
        <taxon>Pseudomonadota</taxon>
        <taxon>Gammaproteobacteria</taxon>
        <taxon>Cellvibrionales</taxon>
        <taxon>Cellvibrionaceae</taxon>
        <taxon>Candidatus Endobugula</taxon>
    </lineage>
</organism>
<dbReference type="SUPFAM" id="SSF53448">
    <property type="entry name" value="Nucleotide-diphospho-sugar transferases"/>
    <property type="match status" value="1"/>
</dbReference>
<dbReference type="InterPro" id="IPR029044">
    <property type="entry name" value="Nucleotide-diphossugar_trans"/>
</dbReference>
<reference evidence="1 2" key="1">
    <citation type="journal article" date="2016" name="Appl. Environ. Microbiol.">
        <title>Lack of Overt Genome Reduction in the Bryostatin-Producing Bryozoan Symbiont "Candidatus Endobugula sertula".</title>
        <authorList>
            <person name="Miller I.J."/>
            <person name="Vanee N."/>
            <person name="Fong S.S."/>
            <person name="Lim-Fong G.E."/>
            <person name="Kwan J.C."/>
        </authorList>
    </citation>
    <scope>NUCLEOTIDE SEQUENCE [LARGE SCALE GENOMIC DNA]</scope>
    <source>
        <strain evidence="1">AB1-4</strain>
    </source>
</reference>
<dbReference type="PANTHER" id="PTHR21485:SF6">
    <property type="entry name" value="N-ACYLNEURAMINATE CYTIDYLYLTRANSFERASE-RELATED"/>
    <property type="match status" value="1"/>
</dbReference>
<dbReference type="CDD" id="cd02513">
    <property type="entry name" value="CMP-NeuAc_Synthase"/>
    <property type="match status" value="1"/>
</dbReference>
<dbReference type="InterPro" id="IPR050793">
    <property type="entry name" value="CMP-NeuNAc_synthase"/>
</dbReference>
<dbReference type="GO" id="GO:0008781">
    <property type="term" value="F:N-acylneuraminate cytidylyltransferase activity"/>
    <property type="evidence" value="ECO:0007669"/>
    <property type="project" value="TreeGrafter"/>
</dbReference>
<evidence type="ECO:0008006" key="3">
    <source>
        <dbReference type="Google" id="ProtNLM"/>
    </source>
</evidence>
<name>A0A1D2QPJ8_9GAMM</name>
<dbReference type="EMBL" id="MDLC01000027">
    <property type="protein sequence ID" value="ODS23492.1"/>
    <property type="molecule type" value="Genomic_DNA"/>
</dbReference>
<protein>
    <recommendedName>
        <fullName evidence="3">Acylneuraminate cytidylyltransferase</fullName>
    </recommendedName>
</protein>
<accession>A0A1D2QPJ8</accession>
<evidence type="ECO:0000313" key="2">
    <source>
        <dbReference type="Proteomes" id="UP000242502"/>
    </source>
</evidence>
<dbReference type="PANTHER" id="PTHR21485">
    <property type="entry name" value="HAD SUPERFAMILY MEMBERS CMAS AND KDSC"/>
    <property type="match status" value="1"/>
</dbReference>
<dbReference type="InterPro" id="IPR003329">
    <property type="entry name" value="Cytidylyl_trans"/>
</dbReference>
<dbReference type="STRING" id="62101.AB835_08645"/>